<dbReference type="Proteomes" id="UP001344658">
    <property type="component" value="Unassembled WGS sequence"/>
</dbReference>
<reference evidence="2 3" key="1">
    <citation type="submission" date="2023-12" db="EMBL/GenBank/DDBJ databases">
        <title>Streptomyces sp. V4-01.</title>
        <authorList>
            <person name="Somphong A."/>
            <person name="Phongsopitanun W."/>
        </authorList>
    </citation>
    <scope>NUCLEOTIDE SEQUENCE [LARGE SCALE GENOMIC DNA]</scope>
    <source>
        <strain evidence="2 3">V4-01</strain>
    </source>
</reference>
<evidence type="ECO:0000313" key="2">
    <source>
        <dbReference type="EMBL" id="MEE4544036.1"/>
    </source>
</evidence>
<proteinExistence type="predicted"/>
<gene>
    <name evidence="2" type="ORF">V2S66_18920</name>
</gene>
<dbReference type="RefSeq" id="WP_330796970.1">
    <property type="nucleotide sequence ID" value="NZ_JAZEWV010000014.1"/>
</dbReference>
<feature type="region of interest" description="Disordered" evidence="1">
    <location>
        <begin position="25"/>
        <end position="49"/>
    </location>
</feature>
<organism evidence="2 3">
    <name type="scientific">Actinacidiphila polyblastidii</name>
    <dbReference type="NCBI Taxonomy" id="3110430"/>
    <lineage>
        <taxon>Bacteria</taxon>
        <taxon>Bacillati</taxon>
        <taxon>Actinomycetota</taxon>
        <taxon>Actinomycetes</taxon>
        <taxon>Kitasatosporales</taxon>
        <taxon>Streptomycetaceae</taxon>
        <taxon>Actinacidiphila</taxon>
    </lineage>
</organism>
<evidence type="ECO:0000256" key="1">
    <source>
        <dbReference type="SAM" id="MobiDB-lite"/>
    </source>
</evidence>
<protein>
    <submittedName>
        <fullName evidence="2">Uncharacterized protein</fullName>
    </submittedName>
</protein>
<accession>A0ABU7PE14</accession>
<name>A0ABU7PE14_9ACTN</name>
<evidence type="ECO:0000313" key="3">
    <source>
        <dbReference type="Proteomes" id="UP001344658"/>
    </source>
</evidence>
<keyword evidence="3" id="KW-1185">Reference proteome</keyword>
<dbReference type="EMBL" id="JAZEWV010000014">
    <property type="protein sequence ID" value="MEE4544036.1"/>
    <property type="molecule type" value="Genomic_DNA"/>
</dbReference>
<comment type="caution">
    <text evidence="2">The sequence shown here is derived from an EMBL/GenBank/DDBJ whole genome shotgun (WGS) entry which is preliminary data.</text>
</comment>
<sequence>MTHPHHTATPPVRPWPRARITPLALLRARAHRNTSQPPLRRRPEHEEAQ</sequence>